<evidence type="ECO:0000313" key="3">
    <source>
        <dbReference type="Proteomes" id="UP000753802"/>
    </source>
</evidence>
<protein>
    <recommendedName>
        <fullName evidence="4">Beta-lactamase-inhibitor-like, PepSY-like</fullName>
    </recommendedName>
</protein>
<accession>A0ABW9ZMJ2</accession>
<dbReference type="RefSeq" id="WP_161816625.1">
    <property type="nucleotide sequence ID" value="NZ_JAACJS010000002.1"/>
</dbReference>
<organism evidence="2 3">
    <name type="scientific">Sediminibacterium roseum</name>
    <dbReference type="NCBI Taxonomy" id="1978412"/>
    <lineage>
        <taxon>Bacteria</taxon>
        <taxon>Pseudomonadati</taxon>
        <taxon>Bacteroidota</taxon>
        <taxon>Chitinophagia</taxon>
        <taxon>Chitinophagales</taxon>
        <taxon>Chitinophagaceae</taxon>
        <taxon>Sediminibacterium</taxon>
    </lineage>
</organism>
<comment type="caution">
    <text evidence="2">The sequence shown here is derived from an EMBL/GenBank/DDBJ whole genome shotgun (WGS) entry which is preliminary data.</text>
</comment>
<sequence length="306" mass="32053">MKTQLKTINRYFIAAITFIAVATSCKKEISGTITNDETLVTTSTSSTIAVAAGASSGSATASDSVYIINPCNKGTHRDSVAAAALPAAIQAYLGSNYTGYTFNKAFAVKDTTGAVKGYVVIINYNGKPVGLEFKADGTFVKVLEQREKPDINNGGWHPGGRFENRNGQHKDTVALSALSATITGYLTANYAGDTLVRAFKVAGGNYLVITKNNGLFATLFTGAGVFVGRVSLTAANTLVTVADAALPSKALDYLGTTYPNYVLGKAVSITVSGTLKGYIAVIDANNTKYCVAFDANGNFVAVKTIW</sequence>
<keyword evidence="1" id="KW-0732">Signal</keyword>
<feature type="chain" id="PRO_5046835607" description="Beta-lactamase-inhibitor-like, PepSY-like" evidence="1">
    <location>
        <begin position="23"/>
        <end position="306"/>
    </location>
</feature>
<proteinExistence type="predicted"/>
<evidence type="ECO:0000256" key="1">
    <source>
        <dbReference type="SAM" id="SignalP"/>
    </source>
</evidence>
<gene>
    <name evidence="2" type="ORF">GWC95_00035</name>
</gene>
<dbReference type="Proteomes" id="UP000753802">
    <property type="component" value="Unassembled WGS sequence"/>
</dbReference>
<evidence type="ECO:0000313" key="2">
    <source>
        <dbReference type="EMBL" id="NCI48287.1"/>
    </source>
</evidence>
<reference evidence="2 3" key="1">
    <citation type="submission" date="2020-01" db="EMBL/GenBank/DDBJ databases">
        <title>Genome analysis.</title>
        <authorList>
            <person name="Wu S."/>
            <person name="Wang G."/>
        </authorList>
    </citation>
    <scope>NUCLEOTIDE SEQUENCE [LARGE SCALE GENOMIC DNA]</scope>
    <source>
        <strain evidence="2 3">SYL130</strain>
    </source>
</reference>
<evidence type="ECO:0008006" key="4">
    <source>
        <dbReference type="Google" id="ProtNLM"/>
    </source>
</evidence>
<name>A0ABW9ZMJ2_9BACT</name>
<dbReference type="EMBL" id="JAACJS010000002">
    <property type="protein sequence ID" value="NCI48287.1"/>
    <property type="molecule type" value="Genomic_DNA"/>
</dbReference>
<dbReference type="SUPFAM" id="SSF160574">
    <property type="entry name" value="BT0923-like"/>
    <property type="match status" value="1"/>
</dbReference>
<dbReference type="PROSITE" id="PS51257">
    <property type="entry name" value="PROKAR_LIPOPROTEIN"/>
    <property type="match status" value="1"/>
</dbReference>
<feature type="signal peptide" evidence="1">
    <location>
        <begin position="1"/>
        <end position="22"/>
    </location>
</feature>
<dbReference type="Gene3D" id="3.40.1420.30">
    <property type="match status" value="1"/>
</dbReference>
<keyword evidence="3" id="KW-1185">Reference proteome</keyword>